<proteinExistence type="predicted"/>
<dbReference type="Proteomes" id="UP000577362">
    <property type="component" value="Unassembled WGS sequence"/>
</dbReference>
<gene>
    <name evidence="1" type="ORF">GGR16_003257</name>
</gene>
<reference evidence="1 2" key="1">
    <citation type="submission" date="2020-08" db="EMBL/GenBank/DDBJ databases">
        <title>Genomic Encyclopedia of Type Strains, Phase IV (KMG-IV): sequencing the most valuable type-strain genomes for metagenomic binning, comparative biology and taxonomic classification.</title>
        <authorList>
            <person name="Goeker M."/>
        </authorList>
    </citation>
    <scope>NUCLEOTIDE SEQUENCE [LARGE SCALE GENOMIC DNA]</scope>
    <source>
        <strain evidence="1 2">DSM 103737</strain>
    </source>
</reference>
<protein>
    <submittedName>
        <fullName evidence="1">Phage gp29-like protein</fullName>
    </submittedName>
</protein>
<dbReference type="AlphaFoldDB" id="A0A840C094"/>
<comment type="caution">
    <text evidence="1">The sequence shown here is derived from an EMBL/GenBank/DDBJ whole genome shotgun (WGS) entry which is preliminary data.</text>
</comment>
<name>A0A840C094_9HYPH</name>
<dbReference type="EMBL" id="JACIEN010000003">
    <property type="protein sequence ID" value="MBB4018223.1"/>
    <property type="molecule type" value="Genomic_DNA"/>
</dbReference>
<accession>A0A840C094</accession>
<sequence>MPPIYGPDGAVVSSAMFKQPQAEPDVTGIRSVWHDPVASGLTPQRLAHILRDAAEGELREFLVLAEEMEEREPHYFSVLSTRKRAITELKPVIEAATEEGRDVAIADEVRAIIRRPAFTSMVSELTDALGKGFAVCEIIWSTTGNRWDPREYRRRDPAFFQFDRRTGSELRLISPADPDGEPLRPWSFIVHYPRLKSGLPARGGLARVAVWSFMLKSFTLKDWMAFLEVYGLPFRVGKYGPGATEREKDALLRAVRDIAGDAAAIMPKSMDIEFIETTAASGSDAFEKKARYIDEQISKIVLGQTTTTDAISGGHAVSKEHNEVRHDILRSDARVLAATIQQALIEPFVSFHHGPQENYPTISFPVEEPEDVKTLMEVTERFVNLGGKVSMAEARDRIGWQEPSEDEELLAPARAPAAVEPATARARFRCDEIATAREATVDDELEELMMEALGDWEKMTDPLLAPLRRAVEAASDYDDLRARLNGAVAEMDTSALVEALARATAKARGLGDVRD</sequence>
<organism evidence="1 2">
    <name type="scientific">Chelatococcus caeni</name>
    <dbReference type="NCBI Taxonomy" id="1348468"/>
    <lineage>
        <taxon>Bacteria</taxon>
        <taxon>Pseudomonadati</taxon>
        <taxon>Pseudomonadota</taxon>
        <taxon>Alphaproteobacteria</taxon>
        <taxon>Hyphomicrobiales</taxon>
        <taxon>Chelatococcaceae</taxon>
        <taxon>Chelatococcus</taxon>
    </lineage>
</organism>
<evidence type="ECO:0000313" key="2">
    <source>
        <dbReference type="Proteomes" id="UP000577362"/>
    </source>
</evidence>
<dbReference type="RefSeq" id="WP_183317218.1">
    <property type="nucleotide sequence ID" value="NZ_JACIEN010000003.1"/>
</dbReference>
<keyword evidence="2" id="KW-1185">Reference proteome</keyword>
<evidence type="ECO:0000313" key="1">
    <source>
        <dbReference type="EMBL" id="MBB4018223.1"/>
    </source>
</evidence>
<dbReference type="InterPro" id="IPR009279">
    <property type="entry name" value="Portal_Mu"/>
</dbReference>
<dbReference type="Pfam" id="PF06074">
    <property type="entry name" value="Portal_Mu"/>
    <property type="match status" value="1"/>
</dbReference>